<dbReference type="InterPro" id="IPR050138">
    <property type="entry name" value="DHOase/Allantoinase_Hydrolase"/>
</dbReference>
<dbReference type="InterPro" id="IPR032466">
    <property type="entry name" value="Metal_Hydrolase"/>
</dbReference>
<dbReference type="GO" id="GO:0006145">
    <property type="term" value="P:purine nucleobase catabolic process"/>
    <property type="evidence" value="ECO:0007669"/>
    <property type="project" value="TreeGrafter"/>
</dbReference>
<keyword evidence="1" id="KW-0665">Pyrimidine biosynthesis</keyword>
<dbReference type="CDD" id="cd01317">
    <property type="entry name" value="DHOase_IIa"/>
    <property type="match status" value="1"/>
</dbReference>
<dbReference type="GO" id="GO:0004151">
    <property type="term" value="F:dihydroorotase activity"/>
    <property type="evidence" value="ECO:0007669"/>
    <property type="project" value="InterPro"/>
</dbReference>
<dbReference type="PANTHER" id="PTHR43668:SF2">
    <property type="entry name" value="ALLANTOINASE"/>
    <property type="match status" value="1"/>
</dbReference>
<dbReference type="Gene3D" id="2.30.40.10">
    <property type="entry name" value="Urease, subunit C, domain 1"/>
    <property type="match status" value="1"/>
</dbReference>
<dbReference type="Pfam" id="PF12890">
    <property type="entry name" value="DHOase"/>
    <property type="match status" value="1"/>
</dbReference>
<dbReference type="InterPro" id="IPR011059">
    <property type="entry name" value="Metal-dep_hydrolase_composite"/>
</dbReference>
<organism evidence="4 5">
    <name type="scientific">Neolewinella marina</name>
    <dbReference type="NCBI Taxonomy" id="438751"/>
    <lineage>
        <taxon>Bacteria</taxon>
        <taxon>Pseudomonadati</taxon>
        <taxon>Bacteroidota</taxon>
        <taxon>Saprospiria</taxon>
        <taxon>Saprospirales</taxon>
        <taxon>Lewinellaceae</taxon>
        <taxon>Neolewinella</taxon>
    </lineage>
</organism>
<evidence type="ECO:0000259" key="3">
    <source>
        <dbReference type="Pfam" id="PF12890"/>
    </source>
</evidence>
<proteinExistence type="predicted"/>
<dbReference type="GO" id="GO:0004038">
    <property type="term" value="F:allantoinase activity"/>
    <property type="evidence" value="ECO:0007669"/>
    <property type="project" value="TreeGrafter"/>
</dbReference>
<dbReference type="OrthoDB" id="9765462at2"/>
<accession>A0A2G0CJK2</accession>
<dbReference type="Gene3D" id="3.20.20.140">
    <property type="entry name" value="Metal-dependent hydrolases"/>
    <property type="match status" value="1"/>
</dbReference>
<evidence type="ECO:0000313" key="5">
    <source>
        <dbReference type="Proteomes" id="UP000226437"/>
    </source>
</evidence>
<evidence type="ECO:0000256" key="2">
    <source>
        <dbReference type="SAM" id="MobiDB-lite"/>
    </source>
</evidence>
<dbReference type="InterPro" id="IPR004722">
    <property type="entry name" value="DHOase"/>
</dbReference>
<feature type="region of interest" description="Disordered" evidence="2">
    <location>
        <begin position="1"/>
        <end position="20"/>
    </location>
</feature>
<comment type="caution">
    <text evidence="4">The sequence shown here is derived from an EMBL/GenBank/DDBJ whole genome shotgun (WGS) entry which is preliminary data.</text>
</comment>
<evidence type="ECO:0000313" key="4">
    <source>
        <dbReference type="EMBL" id="PHL00101.1"/>
    </source>
</evidence>
<evidence type="ECO:0000256" key="1">
    <source>
        <dbReference type="ARBA" id="ARBA00022975"/>
    </source>
</evidence>
<dbReference type="GO" id="GO:0046872">
    <property type="term" value="F:metal ion binding"/>
    <property type="evidence" value="ECO:0007669"/>
    <property type="project" value="InterPro"/>
</dbReference>
<dbReference type="RefSeq" id="WP_099105079.1">
    <property type="nucleotide sequence ID" value="NZ_JAATJF010000001.1"/>
</dbReference>
<keyword evidence="5" id="KW-1185">Reference proteome</keyword>
<dbReference type="AlphaFoldDB" id="A0A2G0CJK2"/>
<dbReference type="PANTHER" id="PTHR43668">
    <property type="entry name" value="ALLANTOINASE"/>
    <property type="match status" value="1"/>
</dbReference>
<gene>
    <name evidence="4" type="ORF">CGL56_03405</name>
</gene>
<name>A0A2G0CJK2_9BACT</name>
<dbReference type="GO" id="GO:0006221">
    <property type="term" value="P:pyrimidine nucleotide biosynthetic process"/>
    <property type="evidence" value="ECO:0007669"/>
    <property type="project" value="UniProtKB-KW"/>
</dbReference>
<feature type="domain" description="Dihydroorotase catalytic" evidence="3">
    <location>
        <begin position="52"/>
        <end position="225"/>
    </location>
</feature>
<reference evidence="4 5" key="1">
    <citation type="submission" date="2017-10" db="EMBL/GenBank/DDBJ databases">
        <title>The draft genome sequence of Lewinella marina KCTC 32374.</title>
        <authorList>
            <person name="Wang K."/>
        </authorList>
    </citation>
    <scope>NUCLEOTIDE SEQUENCE [LARGE SCALE GENOMIC DNA]</scope>
    <source>
        <strain evidence="4 5">MKG-38</strain>
    </source>
</reference>
<dbReference type="GO" id="GO:0005737">
    <property type="term" value="C:cytoplasm"/>
    <property type="evidence" value="ECO:0007669"/>
    <property type="project" value="TreeGrafter"/>
</dbReference>
<dbReference type="InterPro" id="IPR024403">
    <property type="entry name" value="DHOase_cat"/>
</dbReference>
<dbReference type="SUPFAM" id="SSF51338">
    <property type="entry name" value="Composite domain of metallo-dependent hydrolases"/>
    <property type="match status" value="1"/>
</dbReference>
<dbReference type="SUPFAM" id="SSF51556">
    <property type="entry name" value="Metallo-dependent hydrolases"/>
    <property type="match status" value="1"/>
</dbReference>
<dbReference type="Proteomes" id="UP000226437">
    <property type="component" value="Unassembled WGS sequence"/>
</dbReference>
<protein>
    <recommendedName>
        <fullName evidence="3">Dihydroorotase catalytic domain-containing protein</fullName>
    </recommendedName>
</protein>
<dbReference type="EMBL" id="PDLO01000001">
    <property type="protein sequence ID" value="PHL00101.1"/>
    <property type="molecule type" value="Genomic_DNA"/>
</dbReference>
<sequence>MLLRSVLITDPSSSHHGQTRDVRVTGGVISELAEYLEARADEEVVAFENARLSPGFVDIGAYLGDPGHEEREDVRSLVASARAGGYVSVAVLPNTDPVRQTVADMAYLSSHNRQGAVDLLPLAALSRETAGRDLTEMMELNTAGALAFTDGPGRTTSGSLLKRGLEYARSFGGVILDTPYDPELAEEGQMHEGSVSVQLGLRGIPTMAETIPLRRNLTILEYTGGRLIAHLLSSATGLELLRRFGIGNERGLVGCTVGAHHLTFTDADLASFDPNFKILPPLRAEEDRDALRRGILDGSIAAIVSHHRARHREEKDLEFSYASFGALGLETAFRQQLQWTDTPEKLNAVVAALTAGPRRLLGLEPLHIEVDAPARLTLFTTEGTSTFTTADLPGKTTNHPLLGHSLPGRILGTVNHDRLWTSA</sequence>